<dbReference type="EMBL" id="JXCE01000017">
    <property type="protein sequence ID" value="KPA45143.1"/>
    <property type="molecule type" value="Genomic_DNA"/>
</dbReference>
<evidence type="ECO:0000313" key="2">
    <source>
        <dbReference type="EMBL" id="KPA45143.1"/>
    </source>
</evidence>
<dbReference type="SUPFAM" id="SSF55729">
    <property type="entry name" value="Acyl-CoA N-acyltransferases (Nat)"/>
    <property type="match status" value="1"/>
</dbReference>
<dbReference type="Pfam" id="PF00583">
    <property type="entry name" value="Acetyltransf_1"/>
    <property type="match status" value="1"/>
</dbReference>
<keyword evidence="3" id="KW-1185">Reference proteome</keyword>
<gene>
    <name evidence="2" type="ORF">FLAG1_01970</name>
</gene>
<accession>A0A0M9F385</accession>
<dbReference type="InterPro" id="IPR000182">
    <property type="entry name" value="GNAT_dom"/>
</dbReference>
<proteinExistence type="predicted"/>
<comment type="caution">
    <text evidence="2">The sequence shown here is derived from an EMBL/GenBank/DDBJ whole genome shotgun (WGS) entry which is preliminary data.</text>
</comment>
<evidence type="ECO:0000259" key="1">
    <source>
        <dbReference type="Pfam" id="PF00583"/>
    </source>
</evidence>
<evidence type="ECO:0000313" key="3">
    <source>
        <dbReference type="Proteomes" id="UP000037904"/>
    </source>
</evidence>
<feature type="domain" description="N-acetyltransferase" evidence="1">
    <location>
        <begin position="140"/>
        <end position="203"/>
    </location>
</feature>
<sequence>MSRQFSIRDADASFNDAQFLIDALDSTLPHLAATGNSEQWGTEPLSKKKGHIQRMHDTVTKSDSFRQTGTGEPLRVFIAEVEDDHGSSGSPVNDSLARRTDGNGKSFVSVGFVEVLDEQFVSYLKTSDDLKVHVRPALENGNFVFLQYLVTDHRVGDKRRGAGAALLQRVKDYAAEKGWKTIWLDCWDGGNGQLVQYYVDRGFRIIGSFQNTHDKDEAPWKGKLLRMDLA</sequence>
<organism evidence="2 3">
    <name type="scientific">Fusarium langsethiae</name>
    <dbReference type="NCBI Taxonomy" id="179993"/>
    <lineage>
        <taxon>Eukaryota</taxon>
        <taxon>Fungi</taxon>
        <taxon>Dikarya</taxon>
        <taxon>Ascomycota</taxon>
        <taxon>Pezizomycotina</taxon>
        <taxon>Sordariomycetes</taxon>
        <taxon>Hypocreomycetidae</taxon>
        <taxon>Hypocreales</taxon>
        <taxon>Nectriaceae</taxon>
        <taxon>Fusarium</taxon>
    </lineage>
</organism>
<dbReference type="Proteomes" id="UP000037904">
    <property type="component" value="Unassembled WGS sequence"/>
</dbReference>
<dbReference type="InterPro" id="IPR016181">
    <property type="entry name" value="Acyl_CoA_acyltransferase"/>
</dbReference>
<name>A0A0M9F385_FUSLA</name>
<dbReference type="Gene3D" id="3.40.630.30">
    <property type="match status" value="1"/>
</dbReference>
<dbReference type="OrthoDB" id="2821191at2759"/>
<dbReference type="CDD" id="cd04301">
    <property type="entry name" value="NAT_SF"/>
    <property type="match status" value="1"/>
</dbReference>
<dbReference type="AlphaFoldDB" id="A0A0M9F385"/>
<dbReference type="GO" id="GO:0016747">
    <property type="term" value="F:acyltransferase activity, transferring groups other than amino-acyl groups"/>
    <property type="evidence" value="ECO:0007669"/>
    <property type="project" value="InterPro"/>
</dbReference>
<protein>
    <recommendedName>
        <fullName evidence="1">N-acetyltransferase domain-containing protein</fullName>
    </recommendedName>
</protein>
<reference evidence="2 3" key="1">
    <citation type="submission" date="2015-04" db="EMBL/GenBank/DDBJ databases">
        <title>The draft genome sequence of Fusarium langsethiae, a T-2/HT-2 mycotoxin producer.</title>
        <authorList>
            <person name="Lysoe E."/>
            <person name="Divon H.H."/>
            <person name="Terzi V."/>
            <person name="Orru L."/>
            <person name="Lamontanara A."/>
            <person name="Kolseth A.-K."/>
            <person name="Frandsen R.J."/>
            <person name="Nielsen K."/>
            <person name="Thrane U."/>
        </authorList>
    </citation>
    <scope>NUCLEOTIDE SEQUENCE [LARGE SCALE GENOMIC DNA]</scope>
    <source>
        <strain evidence="2 3">Fl201059</strain>
    </source>
</reference>